<dbReference type="InterPro" id="IPR052202">
    <property type="entry name" value="Yeast_MetPath_Reg"/>
</dbReference>
<evidence type="ECO:0000256" key="5">
    <source>
        <dbReference type="ARBA" id="ARBA00023125"/>
    </source>
</evidence>
<dbReference type="OrthoDB" id="2399539at2759"/>
<protein>
    <recommendedName>
        <fullName evidence="8">Xylanolytic transcriptional activator regulatory domain-containing protein</fullName>
    </recommendedName>
</protein>
<reference evidence="9" key="1">
    <citation type="journal article" date="2020" name="Stud. Mycol.">
        <title>101 Dothideomycetes genomes: a test case for predicting lifestyles and emergence of pathogens.</title>
        <authorList>
            <person name="Haridas S."/>
            <person name="Albert R."/>
            <person name="Binder M."/>
            <person name="Bloem J."/>
            <person name="Labutti K."/>
            <person name="Salamov A."/>
            <person name="Andreopoulos B."/>
            <person name="Baker S."/>
            <person name="Barry K."/>
            <person name="Bills G."/>
            <person name="Bluhm B."/>
            <person name="Cannon C."/>
            <person name="Castanera R."/>
            <person name="Culley D."/>
            <person name="Daum C."/>
            <person name="Ezra D."/>
            <person name="Gonzalez J."/>
            <person name="Henrissat B."/>
            <person name="Kuo A."/>
            <person name="Liang C."/>
            <person name="Lipzen A."/>
            <person name="Lutzoni F."/>
            <person name="Magnuson J."/>
            <person name="Mondo S."/>
            <person name="Nolan M."/>
            <person name="Ohm R."/>
            <person name="Pangilinan J."/>
            <person name="Park H.-J."/>
            <person name="Ramirez L."/>
            <person name="Alfaro M."/>
            <person name="Sun H."/>
            <person name="Tritt A."/>
            <person name="Yoshinaga Y."/>
            <person name="Zwiers L.-H."/>
            <person name="Turgeon B."/>
            <person name="Goodwin S."/>
            <person name="Spatafora J."/>
            <person name="Crous P."/>
            <person name="Grigoriev I."/>
        </authorList>
    </citation>
    <scope>NUCLEOTIDE SEQUENCE</scope>
    <source>
        <strain evidence="9">CBS 675.92</strain>
    </source>
</reference>
<dbReference type="InterPro" id="IPR007219">
    <property type="entry name" value="XnlR_reg_dom"/>
</dbReference>
<evidence type="ECO:0000313" key="10">
    <source>
        <dbReference type="Proteomes" id="UP000800035"/>
    </source>
</evidence>
<evidence type="ECO:0000256" key="4">
    <source>
        <dbReference type="ARBA" id="ARBA00023015"/>
    </source>
</evidence>
<feature type="domain" description="Xylanolytic transcriptional activator regulatory" evidence="8">
    <location>
        <begin position="116"/>
        <end position="189"/>
    </location>
</feature>
<accession>A0A6A5TC58</accession>
<dbReference type="CDD" id="cd12148">
    <property type="entry name" value="fungal_TF_MHR"/>
    <property type="match status" value="1"/>
</dbReference>
<keyword evidence="3" id="KW-0862">Zinc</keyword>
<evidence type="ECO:0000313" key="9">
    <source>
        <dbReference type="EMBL" id="KAF1950181.1"/>
    </source>
</evidence>
<evidence type="ECO:0000256" key="2">
    <source>
        <dbReference type="ARBA" id="ARBA00022723"/>
    </source>
</evidence>
<evidence type="ECO:0000256" key="3">
    <source>
        <dbReference type="ARBA" id="ARBA00022833"/>
    </source>
</evidence>
<dbReference type="PANTHER" id="PTHR47782">
    <property type="entry name" value="ZN(II)2CYS6 TRANSCRIPTION FACTOR (EUROFUNG)-RELATED"/>
    <property type="match status" value="1"/>
</dbReference>
<dbReference type="PANTHER" id="PTHR47782:SF7">
    <property type="entry name" value="PROTEIN STB5"/>
    <property type="match status" value="1"/>
</dbReference>
<evidence type="ECO:0000259" key="8">
    <source>
        <dbReference type="SMART" id="SM00906"/>
    </source>
</evidence>
<dbReference type="EMBL" id="ML977028">
    <property type="protein sequence ID" value="KAF1950181.1"/>
    <property type="molecule type" value="Genomic_DNA"/>
</dbReference>
<dbReference type="Pfam" id="PF04082">
    <property type="entry name" value="Fungal_trans"/>
    <property type="match status" value="1"/>
</dbReference>
<sequence>MATDSLQLSYTHAYFSHVHRAYPFLDKERTIGLVEAFVQKELWQDDWESVIVGLVMAIGKTTLERAGKLEPQTSSPLNVPYSSILTRCLSSPSTEGLQILTLLSLYSLFDPQGVSTWIIISILTRQALQLGLSRMCSIAESSLHDQEPRHRLFWSIFVLDRMAAVSVGQPSGLVDENMNISQPAVTVTEFASPGRAEHASLLQLNRHIIQLRQLEHRIMTSIHLGNHAQVSKLTRSDRKAISEELRSAIDDWYSHACLVTLPEADNIPIHSTITWLNARYYNLLVLLYYPCHFNSQSRHAPIKDLEAYTSKLTHYNCILLEQRQLPLNYITLCRLIPTCLVFLYCFAVRKPPTFSVKSEVESCISMLRAFPPGWSSCHRTASIMTEFMELIAGHKLHASSRLVQFSYSSNAPLDNSTRTWLLNLQTRLLDIIRKALGNASCYLDIESWDGASKSLDEALEPMHQTSTTTPAMDLGWTIDSSFDLGYV</sequence>
<proteinExistence type="predicted"/>
<evidence type="ECO:0000256" key="1">
    <source>
        <dbReference type="ARBA" id="ARBA00004123"/>
    </source>
</evidence>
<dbReference type="SMART" id="SM00906">
    <property type="entry name" value="Fungal_trans"/>
    <property type="match status" value="1"/>
</dbReference>
<comment type="subcellular location">
    <subcellularLocation>
        <location evidence="1">Nucleus</location>
    </subcellularLocation>
</comment>
<keyword evidence="2" id="KW-0479">Metal-binding</keyword>
<dbReference type="GO" id="GO:0006351">
    <property type="term" value="P:DNA-templated transcription"/>
    <property type="evidence" value="ECO:0007669"/>
    <property type="project" value="InterPro"/>
</dbReference>
<dbReference type="Proteomes" id="UP000800035">
    <property type="component" value="Unassembled WGS sequence"/>
</dbReference>
<dbReference type="GO" id="GO:0043565">
    <property type="term" value="F:sequence-specific DNA binding"/>
    <property type="evidence" value="ECO:0007669"/>
    <property type="project" value="TreeGrafter"/>
</dbReference>
<dbReference type="GO" id="GO:0008270">
    <property type="term" value="F:zinc ion binding"/>
    <property type="evidence" value="ECO:0007669"/>
    <property type="project" value="InterPro"/>
</dbReference>
<name>A0A6A5TC58_9PLEO</name>
<gene>
    <name evidence="9" type="ORF">CC80DRAFT_483258</name>
</gene>
<keyword evidence="7" id="KW-0539">Nucleus</keyword>
<dbReference type="GO" id="GO:0000981">
    <property type="term" value="F:DNA-binding transcription factor activity, RNA polymerase II-specific"/>
    <property type="evidence" value="ECO:0007669"/>
    <property type="project" value="TreeGrafter"/>
</dbReference>
<dbReference type="GO" id="GO:0045944">
    <property type="term" value="P:positive regulation of transcription by RNA polymerase II"/>
    <property type="evidence" value="ECO:0007669"/>
    <property type="project" value="TreeGrafter"/>
</dbReference>
<evidence type="ECO:0000256" key="6">
    <source>
        <dbReference type="ARBA" id="ARBA00023163"/>
    </source>
</evidence>
<dbReference type="GO" id="GO:0005634">
    <property type="term" value="C:nucleus"/>
    <property type="evidence" value="ECO:0007669"/>
    <property type="project" value="UniProtKB-SubCell"/>
</dbReference>
<keyword evidence="10" id="KW-1185">Reference proteome</keyword>
<dbReference type="AlphaFoldDB" id="A0A6A5TC58"/>
<organism evidence="9 10">
    <name type="scientific">Byssothecium circinans</name>
    <dbReference type="NCBI Taxonomy" id="147558"/>
    <lineage>
        <taxon>Eukaryota</taxon>
        <taxon>Fungi</taxon>
        <taxon>Dikarya</taxon>
        <taxon>Ascomycota</taxon>
        <taxon>Pezizomycotina</taxon>
        <taxon>Dothideomycetes</taxon>
        <taxon>Pleosporomycetidae</taxon>
        <taxon>Pleosporales</taxon>
        <taxon>Massarineae</taxon>
        <taxon>Massarinaceae</taxon>
        <taxon>Byssothecium</taxon>
    </lineage>
</organism>
<keyword evidence="5" id="KW-0238">DNA-binding</keyword>
<keyword evidence="6" id="KW-0804">Transcription</keyword>
<keyword evidence="4" id="KW-0805">Transcription regulation</keyword>
<evidence type="ECO:0000256" key="7">
    <source>
        <dbReference type="ARBA" id="ARBA00023242"/>
    </source>
</evidence>